<gene>
    <name evidence="2" type="ORF">PCOR1329_LOCUS47651</name>
</gene>
<evidence type="ECO:0000256" key="1">
    <source>
        <dbReference type="SAM" id="MobiDB-lite"/>
    </source>
</evidence>
<feature type="compositionally biased region" description="Basic residues" evidence="1">
    <location>
        <begin position="75"/>
        <end position="85"/>
    </location>
</feature>
<dbReference type="EMBL" id="CAUYUJ010015740">
    <property type="protein sequence ID" value="CAK0857552.1"/>
    <property type="molecule type" value="Genomic_DNA"/>
</dbReference>
<comment type="caution">
    <text evidence="2">The sequence shown here is derived from an EMBL/GenBank/DDBJ whole genome shotgun (WGS) entry which is preliminary data.</text>
</comment>
<dbReference type="Proteomes" id="UP001189429">
    <property type="component" value="Unassembled WGS sequence"/>
</dbReference>
<organism evidence="2 3">
    <name type="scientific">Prorocentrum cordatum</name>
    <dbReference type="NCBI Taxonomy" id="2364126"/>
    <lineage>
        <taxon>Eukaryota</taxon>
        <taxon>Sar</taxon>
        <taxon>Alveolata</taxon>
        <taxon>Dinophyceae</taxon>
        <taxon>Prorocentrales</taxon>
        <taxon>Prorocentraceae</taxon>
        <taxon>Prorocentrum</taxon>
    </lineage>
</organism>
<reference evidence="2" key="1">
    <citation type="submission" date="2023-10" db="EMBL/GenBank/DDBJ databases">
        <authorList>
            <person name="Chen Y."/>
            <person name="Shah S."/>
            <person name="Dougan E. K."/>
            <person name="Thang M."/>
            <person name="Chan C."/>
        </authorList>
    </citation>
    <scope>NUCLEOTIDE SEQUENCE [LARGE SCALE GENOMIC DNA]</scope>
</reference>
<feature type="region of interest" description="Disordered" evidence="1">
    <location>
        <begin position="1"/>
        <end position="105"/>
    </location>
</feature>
<protein>
    <submittedName>
        <fullName evidence="2">Uncharacterized protein</fullName>
    </submittedName>
</protein>
<name>A0ABN9UDL5_9DINO</name>
<evidence type="ECO:0000313" key="3">
    <source>
        <dbReference type="Proteomes" id="UP001189429"/>
    </source>
</evidence>
<sequence>MARAVAEKGREGEAEVARALRWPRSARPGLLKEHRAGTHRSGIPAPDREQARAAGARSCGGPRSAPGGRGGGQRARARRRQRAAPRARPCPARRALRLADVAEPR</sequence>
<evidence type="ECO:0000313" key="2">
    <source>
        <dbReference type="EMBL" id="CAK0857552.1"/>
    </source>
</evidence>
<proteinExistence type="predicted"/>
<accession>A0ABN9UDL5</accession>
<feature type="compositionally biased region" description="Basic and acidic residues" evidence="1">
    <location>
        <begin position="1"/>
        <end position="18"/>
    </location>
</feature>
<feature type="compositionally biased region" description="Low complexity" evidence="1">
    <location>
        <begin position="57"/>
        <end position="66"/>
    </location>
</feature>
<keyword evidence="3" id="KW-1185">Reference proteome</keyword>